<feature type="compositionally biased region" description="Basic and acidic residues" evidence="2">
    <location>
        <begin position="388"/>
        <end position="400"/>
    </location>
</feature>
<comment type="caution">
    <text evidence="4">The sequence shown here is derived from an EMBL/GenBank/DDBJ whole genome shotgun (WGS) entry which is preliminary data.</text>
</comment>
<organism evidence="4 5">
    <name type="scientific">Tilletia horrida</name>
    <dbReference type="NCBI Taxonomy" id="155126"/>
    <lineage>
        <taxon>Eukaryota</taxon>
        <taxon>Fungi</taxon>
        <taxon>Dikarya</taxon>
        <taxon>Basidiomycota</taxon>
        <taxon>Ustilaginomycotina</taxon>
        <taxon>Exobasidiomycetes</taxon>
        <taxon>Tilletiales</taxon>
        <taxon>Tilletiaceae</taxon>
        <taxon>Tilletia</taxon>
    </lineage>
</organism>
<sequence length="435" mass="48778">MADSSPSSSQDGRGPSAVIKSLRLGHFRCQLLDAKRKPMPLYGIQIDGRTISCYVQAEHRQQFIVRIRGNNPDYSHDARLLIAGKDIQGMLLTPDEPDGDFIGRDAEDDTLRPYMFSPLILSDDDRAAIKDEKVLAELGSVELCLKQVLRQKLHRFDLDRGSDPLENCKPVHEKAKIMGGVRFTLGDPFPRPSRKSTDTHFVVHDRNVDPIRFVFRCLTKFGLELNGLLPAASAARKRQEVDDERSELLAKLERIKRRRRDLGADDEDEDEEAARVKLEIKREKHRQRQREREQRRSRASSGEQDEEEEDDGDESMEEIDAETLGLTRPVVGPGTQAEPLTIADSDDEGAADRDDEEAADAEAEVDKEAGQEAEAEAEAEVVEASGPHSEEREEQGKQAEAEDSEEEDALEAVTASEGNDRYSHDHQADDSEEDA</sequence>
<keyword evidence="1" id="KW-0175">Coiled coil</keyword>
<feature type="compositionally biased region" description="Acidic residues" evidence="2">
    <location>
        <begin position="303"/>
        <end position="321"/>
    </location>
</feature>
<gene>
    <name evidence="4" type="ORF">OC842_005273</name>
</gene>
<protein>
    <recommendedName>
        <fullName evidence="3">DUF7918 domain-containing protein</fullName>
    </recommendedName>
</protein>
<feature type="compositionally biased region" description="Acidic residues" evidence="2">
    <location>
        <begin position="344"/>
        <end position="363"/>
    </location>
</feature>
<evidence type="ECO:0000256" key="1">
    <source>
        <dbReference type="SAM" id="Coils"/>
    </source>
</evidence>
<dbReference type="Pfam" id="PF25534">
    <property type="entry name" value="DUF7918"/>
    <property type="match status" value="1"/>
</dbReference>
<dbReference type="Proteomes" id="UP001176521">
    <property type="component" value="Unassembled WGS sequence"/>
</dbReference>
<feature type="compositionally biased region" description="Acidic residues" evidence="2">
    <location>
        <begin position="371"/>
        <end position="381"/>
    </location>
</feature>
<dbReference type="EMBL" id="JAPDMQ010000364">
    <property type="protein sequence ID" value="KAK0526183.1"/>
    <property type="molecule type" value="Genomic_DNA"/>
</dbReference>
<evidence type="ECO:0000256" key="2">
    <source>
        <dbReference type="SAM" id="MobiDB-lite"/>
    </source>
</evidence>
<feature type="compositionally biased region" description="Basic and acidic residues" evidence="2">
    <location>
        <begin position="418"/>
        <end position="429"/>
    </location>
</feature>
<evidence type="ECO:0000313" key="4">
    <source>
        <dbReference type="EMBL" id="KAK0526183.1"/>
    </source>
</evidence>
<name>A0AAN6JIS7_9BASI</name>
<reference evidence="4" key="1">
    <citation type="journal article" date="2023" name="PhytoFront">
        <title>Draft Genome Resources of Seven Strains of Tilletia horrida, Causal Agent of Kernel Smut of Rice.</title>
        <authorList>
            <person name="Khanal S."/>
            <person name="Antony Babu S."/>
            <person name="Zhou X.G."/>
        </authorList>
    </citation>
    <scope>NUCLEOTIDE SEQUENCE</scope>
    <source>
        <strain evidence="4">TX3</strain>
    </source>
</reference>
<evidence type="ECO:0000313" key="5">
    <source>
        <dbReference type="Proteomes" id="UP001176521"/>
    </source>
</evidence>
<dbReference type="InterPro" id="IPR057678">
    <property type="entry name" value="DUF7918"/>
</dbReference>
<proteinExistence type="predicted"/>
<feature type="domain" description="DUF7918" evidence="3">
    <location>
        <begin position="47"/>
        <end position="175"/>
    </location>
</feature>
<feature type="region of interest" description="Disordered" evidence="2">
    <location>
        <begin position="282"/>
        <end position="435"/>
    </location>
</feature>
<keyword evidence="5" id="KW-1185">Reference proteome</keyword>
<evidence type="ECO:0000259" key="3">
    <source>
        <dbReference type="Pfam" id="PF25534"/>
    </source>
</evidence>
<dbReference type="AlphaFoldDB" id="A0AAN6JIS7"/>
<feature type="compositionally biased region" description="Acidic residues" evidence="2">
    <location>
        <begin position="401"/>
        <end position="410"/>
    </location>
</feature>
<accession>A0AAN6JIS7</accession>
<feature type="coiled-coil region" evidence="1">
    <location>
        <begin position="238"/>
        <end position="265"/>
    </location>
</feature>